<feature type="coiled-coil region" evidence="1">
    <location>
        <begin position="50"/>
        <end position="229"/>
    </location>
</feature>
<feature type="region of interest" description="Disordered" evidence="2">
    <location>
        <begin position="1"/>
        <end position="35"/>
    </location>
</feature>
<dbReference type="AlphaFoldDB" id="A0A1F5JBS9"/>
<reference evidence="3 4" key="1">
    <citation type="journal article" date="2016" name="Nat. Commun.">
        <title>Thousands of microbial genomes shed light on interconnected biogeochemical processes in an aquifer system.</title>
        <authorList>
            <person name="Anantharaman K."/>
            <person name="Brown C.T."/>
            <person name="Hug L.A."/>
            <person name="Sharon I."/>
            <person name="Castelle C.J."/>
            <person name="Probst A.J."/>
            <person name="Thomas B.C."/>
            <person name="Singh A."/>
            <person name="Wilkins M.J."/>
            <person name="Karaoz U."/>
            <person name="Brodie E.L."/>
            <person name="Williams K.H."/>
            <person name="Hubbard S.S."/>
            <person name="Banfield J.F."/>
        </authorList>
    </citation>
    <scope>NUCLEOTIDE SEQUENCE [LARGE SCALE GENOMIC DNA]</scope>
</reference>
<protein>
    <submittedName>
        <fullName evidence="3">Uncharacterized protein</fullName>
    </submittedName>
</protein>
<feature type="compositionally biased region" description="Polar residues" evidence="2">
    <location>
        <begin position="25"/>
        <end position="35"/>
    </location>
</feature>
<dbReference type="EMBL" id="MFCX01000016">
    <property type="protein sequence ID" value="OGE26096.1"/>
    <property type="molecule type" value="Genomic_DNA"/>
</dbReference>
<comment type="caution">
    <text evidence="3">The sequence shown here is derived from an EMBL/GenBank/DDBJ whole genome shotgun (WGS) entry which is preliminary data.</text>
</comment>
<evidence type="ECO:0000256" key="2">
    <source>
        <dbReference type="SAM" id="MobiDB-lite"/>
    </source>
</evidence>
<keyword evidence="1" id="KW-0175">Coiled coil</keyword>
<accession>A0A1F5JBS9</accession>
<organism evidence="3 4">
    <name type="scientific">Candidatus Daviesbacteria bacterium RIFCSPHIGHO2_02_FULL_39_12</name>
    <dbReference type="NCBI Taxonomy" id="1797770"/>
    <lineage>
        <taxon>Bacteria</taxon>
        <taxon>Candidatus Daviesiibacteriota</taxon>
    </lineage>
</organism>
<gene>
    <name evidence="3" type="ORF">A3C26_00055</name>
</gene>
<dbReference type="Proteomes" id="UP000177042">
    <property type="component" value="Unassembled WGS sequence"/>
</dbReference>
<evidence type="ECO:0000313" key="4">
    <source>
        <dbReference type="Proteomes" id="UP000177042"/>
    </source>
</evidence>
<proteinExistence type="predicted"/>
<evidence type="ECO:0000256" key="1">
    <source>
        <dbReference type="SAM" id="Coils"/>
    </source>
</evidence>
<name>A0A1F5JBS9_9BACT</name>
<sequence length="245" mass="28485">MDEPAVIKKTVRTKKSAAAPVDETTAPSPKASSVSARFPADTFTLLYDQLNQHKVEFENLQKEITRTRELWLKEQKDHEAEINAGNQQKDLERRREEETYLYEKARERKKAEDEFTDKRITWEKQLQQQKEVLEKDRQELENLRKLVAGFEAEKNQAVKEAQNLAEQQLTDRFETEKKLREQEVKSAIEILNLKIANLTAENNRQKNEIESLKKALDEATRQVKEIAVKVIESRSSASHIPSSEP</sequence>
<evidence type="ECO:0000313" key="3">
    <source>
        <dbReference type="EMBL" id="OGE26096.1"/>
    </source>
</evidence>